<organism evidence="2 3">
    <name type="scientific">Brachybacterium nesterenkovii</name>
    <dbReference type="NCBI Taxonomy" id="47847"/>
    <lineage>
        <taxon>Bacteria</taxon>
        <taxon>Bacillati</taxon>
        <taxon>Actinomycetota</taxon>
        <taxon>Actinomycetes</taxon>
        <taxon>Micrococcales</taxon>
        <taxon>Dermabacteraceae</taxon>
        <taxon>Brachybacterium</taxon>
    </lineage>
</organism>
<protein>
    <submittedName>
        <fullName evidence="2">Uncharacterized protein</fullName>
    </submittedName>
</protein>
<evidence type="ECO:0000256" key="1">
    <source>
        <dbReference type="SAM" id="MobiDB-lite"/>
    </source>
</evidence>
<keyword evidence="3" id="KW-1185">Reference proteome</keyword>
<dbReference type="AlphaFoldDB" id="A0A1X6X4G1"/>
<reference evidence="2 3" key="1">
    <citation type="submission" date="2017-02" db="EMBL/GenBank/DDBJ databases">
        <authorList>
            <person name="Peterson S.W."/>
        </authorList>
    </citation>
    <scope>NUCLEOTIDE SEQUENCE [LARGE SCALE GENOMIC DNA]</scope>
    <source>
        <strain evidence="2 3">CIP104813</strain>
    </source>
</reference>
<proteinExistence type="predicted"/>
<feature type="region of interest" description="Disordered" evidence="1">
    <location>
        <begin position="1"/>
        <end position="78"/>
    </location>
</feature>
<gene>
    <name evidence="2" type="ORF">FM110_10665</name>
</gene>
<accession>A0A1X6X4G1</accession>
<feature type="compositionally biased region" description="Basic and acidic residues" evidence="1">
    <location>
        <begin position="1"/>
        <end position="15"/>
    </location>
</feature>
<name>A0A1X6X4G1_9MICO</name>
<dbReference type="EMBL" id="FWFG01000093">
    <property type="protein sequence ID" value="SLM93933.1"/>
    <property type="molecule type" value="Genomic_DNA"/>
</dbReference>
<dbReference type="Proteomes" id="UP000195981">
    <property type="component" value="Unassembled WGS sequence"/>
</dbReference>
<evidence type="ECO:0000313" key="2">
    <source>
        <dbReference type="EMBL" id="SLM93933.1"/>
    </source>
</evidence>
<sequence length="78" mass="7768">MTIRSRSREGGRDAGRAGLRPVGHPRITDGRTTGSEVTDEPSQHGGPAGPRARSQLGPTGSGAGCPAPGTSAPGNPAR</sequence>
<evidence type="ECO:0000313" key="3">
    <source>
        <dbReference type="Proteomes" id="UP000195981"/>
    </source>
</evidence>